<dbReference type="AlphaFoldDB" id="A0A271KNG8"/>
<organism evidence="1 2">
    <name type="scientific">Mesorhizobium wenxiniae</name>
    <dbReference type="NCBI Taxonomy" id="2014805"/>
    <lineage>
        <taxon>Bacteria</taxon>
        <taxon>Pseudomonadati</taxon>
        <taxon>Pseudomonadota</taxon>
        <taxon>Alphaproteobacteria</taxon>
        <taxon>Hyphomicrobiales</taxon>
        <taxon>Phyllobacteriaceae</taxon>
        <taxon>Mesorhizobium</taxon>
    </lineage>
</organism>
<gene>
    <name evidence="1" type="ORF">CIT31_02650</name>
</gene>
<dbReference type="RefSeq" id="WP_095517352.1">
    <property type="nucleotide sequence ID" value="NZ_NPKH01000011.1"/>
</dbReference>
<evidence type="ECO:0000313" key="2">
    <source>
        <dbReference type="Proteomes" id="UP000215931"/>
    </source>
</evidence>
<sequence length="77" mass="8632">MKVQDPAYDARNCLDLIRMVIEEKCPAGVLPSEEAVLGLYGPEPIHEGEALAKAIIETVERLEGRDTDFERFAICRE</sequence>
<dbReference type="OrthoDB" id="8096412at2"/>
<protein>
    <submittedName>
        <fullName evidence="1">Uncharacterized protein</fullName>
    </submittedName>
</protein>
<dbReference type="Proteomes" id="UP000215931">
    <property type="component" value="Unassembled WGS sequence"/>
</dbReference>
<name>A0A271KNG8_9HYPH</name>
<evidence type="ECO:0000313" key="1">
    <source>
        <dbReference type="EMBL" id="PAP96647.1"/>
    </source>
</evidence>
<reference evidence="1 2" key="1">
    <citation type="submission" date="2017-08" db="EMBL/GenBank/DDBJ databases">
        <title>Mesorhizobium wenxinae sp. nov., a novel rhizobial species isolated from root nodules of chickpea (Cicer arietinum L.).</title>
        <authorList>
            <person name="Zhang J."/>
        </authorList>
    </citation>
    <scope>NUCLEOTIDE SEQUENCE [LARGE SCALE GENOMIC DNA]</scope>
    <source>
        <strain evidence="2">WYCCWR 10019</strain>
    </source>
</reference>
<dbReference type="EMBL" id="NPKH01000011">
    <property type="protein sequence ID" value="PAP96647.1"/>
    <property type="molecule type" value="Genomic_DNA"/>
</dbReference>
<proteinExistence type="predicted"/>
<keyword evidence="2" id="KW-1185">Reference proteome</keyword>
<accession>A0A271KNG8</accession>
<comment type="caution">
    <text evidence="1">The sequence shown here is derived from an EMBL/GenBank/DDBJ whole genome shotgun (WGS) entry which is preliminary data.</text>
</comment>